<feature type="region of interest" description="Disordered" evidence="6">
    <location>
        <begin position="1"/>
        <end position="22"/>
    </location>
</feature>
<comment type="similarity">
    <text evidence="4">Belongs to the SIMIBI class G3E GTPase family. ZNG1 subfamily.</text>
</comment>
<keyword evidence="3" id="KW-0143">Chaperone</keyword>
<evidence type="ECO:0000256" key="1">
    <source>
        <dbReference type="ARBA" id="ARBA00022741"/>
    </source>
</evidence>
<dbReference type="RefSeq" id="WP_183342180.1">
    <property type="nucleotide sequence ID" value="NZ_JACHNU010000002.1"/>
</dbReference>
<evidence type="ECO:0000313" key="8">
    <source>
        <dbReference type="EMBL" id="MBB4662757.1"/>
    </source>
</evidence>
<dbReference type="Gene3D" id="3.30.1220.10">
    <property type="entry name" value="CobW-like, C-terminal domain"/>
    <property type="match status" value="1"/>
</dbReference>
<dbReference type="Proteomes" id="UP000585272">
    <property type="component" value="Unassembled WGS sequence"/>
</dbReference>
<dbReference type="InterPro" id="IPR051927">
    <property type="entry name" value="Zn_Chap_cDPG_Synth"/>
</dbReference>
<sequence>MTDSRASDPSAAAPPGAAPAAASADGRLPVTVLSGFLGAGKTTLLNHLLANRDGLRIAVIVNDMSEINVDAQLVRGGAGALTRVEERLVELTNGCICCTLREDLLVEVARLAREGAFDQLVIESTGISEPLNVAETFTFADEEGRSLGDLARLDTMATVVDAGAFLRDLGSVDAIAERGESLGEGDERTVADLLVDQVEFADVIVVNKTDLLAPEQLPELEALLRRLNPVARLIRAERGRVDPRALLDTGAFDFERAAEAPGWLAVLRGEEASEADEYGFASFAYRRERPFHPQRLWALLDEGLPEVVRSKGFLWLASRPAVAAEWSIAGGIAHVGPAGAWWAAVPREAWPQEPEAFAQIDAQVARGRWGDRRQELVFIGTGLDERALTERLDACLLTDAELSQGADAWRRLPDPWPDWYREEVATA</sequence>
<feature type="compositionally biased region" description="Low complexity" evidence="6">
    <location>
        <begin position="7"/>
        <end position="22"/>
    </location>
</feature>
<reference evidence="8 9" key="1">
    <citation type="submission" date="2020-08" db="EMBL/GenBank/DDBJ databases">
        <title>Genomic Encyclopedia of Archaeal and Bacterial Type Strains, Phase II (KMG-II): from individual species to whole genera.</title>
        <authorList>
            <person name="Goeker M."/>
        </authorList>
    </citation>
    <scope>NUCLEOTIDE SEQUENCE [LARGE SCALE GENOMIC DNA]</scope>
    <source>
        <strain evidence="8 9">DSM 23288</strain>
    </source>
</reference>
<dbReference type="Pfam" id="PF07683">
    <property type="entry name" value="CobW_C"/>
    <property type="match status" value="1"/>
</dbReference>
<dbReference type="NCBIfam" id="NF038288">
    <property type="entry name" value="chaper_GTP_ZigA"/>
    <property type="match status" value="1"/>
</dbReference>
<dbReference type="InterPro" id="IPR027417">
    <property type="entry name" value="P-loop_NTPase"/>
</dbReference>
<feature type="domain" description="CobW C-terminal" evidence="7">
    <location>
        <begin position="280"/>
        <end position="396"/>
    </location>
</feature>
<dbReference type="Pfam" id="PF02492">
    <property type="entry name" value="cobW"/>
    <property type="match status" value="1"/>
</dbReference>
<dbReference type="PANTHER" id="PTHR43603">
    <property type="entry name" value="COBW DOMAIN-CONTAINING PROTEIN DDB_G0274527"/>
    <property type="match status" value="1"/>
</dbReference>
<accession>A0A840ICT7</accession>
<evidence type="ECO:0000256" key="2">
    <source>
        <dbReference type="ARBA" id="ARBA00022801"/>
    </source>
</evidence>
<dbReference type="SUPFAM" id="SSF52540">
    <property type="entry name" value="P-loop containing nucleoside triphosphate hydrolases"/>
    <property type="match status" value="1"/>
</dbReference>
<comment type="caution">
    <text evidence="8">The sequence shown here is derived from an EMBL/GenBank/DDBJ whole genome shotgun (WGS) entry which is preliminary data.</text>
</comment>
<dbReference type="GO" id="GO:0016787">
    <property type="term" value="F:hydrolase activity"/>
    <property type="evidence" value="ECO:0007669"/>
    <property type="project" value="UniProtKB-KW"/>
</dbReference>
<evidence type="ECO:0000256" key="5">
    <source>
        <dbReference type="ARBA" id="ARBA00049117"/>
    </source>
</evidence>
<keyword evidence="2" id="KW-0378">Hydrolase</keyword>
<dbReference type="InterPro" id="IPR011629">
    <property type="entry name" value="CobW-like_C"/>
</dbReference>
<dbReference type="InterPro" id="IPR036627">
    <property type="entry name" value="CobW-likC_sf"/>
</dbReference>
<dbReference type="GO" id="GO:0000166">
    <property type="term" value="F:nucleotide binding"/>
    <property type="evidence" value="ECO:0007669"/>
    <property type="project" value="UniProtKB-KW"/>
</dbReference>
<dbReference type="PANTHER" id="PTHR43603:SF1">
    <property type="entry name" value="ZINC-REGULATED GTPASE METALLOPROTEIN ACTIVATOR 1"/>
    <property type="match status" value="1"/>
</dbReference>
<dbReference type="EMBL" id="JACHNU010000002">
    <property type="protein sequence ID" value="MBB4662757.1"/>
    <property type="molecule type" value="Genomic_DNA"/>
</dbReference>
<dbReference type="Gene3D" id="3.40.50.300">
    <property type="entry name" value="P-loop containing nucleotide triphosphate hydrolases"/>
    <property type="match status" value="1"/>
</dbReference>
<keyword evidence="9" id="KW-1185">Reference proteome</keyword>
<dbReference type="InterPro" id="IPR047920">
    <property type="entry name" value="ZigA-like"/>
</dbReference>
<dbReference type="CDD" id="cd03112">
    <property type="entry name" value="CobW-like"/>
    <property type="match status" value="1"/>
</dbReference>
<name>A0A840ICT7_9ACTN</name>
<protein>
    <submittedName>
        <fullName evidence="8">G3E family GTPase</fullName>
    </submittedName>
</protein>
<evidence type="ECO:0000313" key="9">
    <source>
        <dbReference type="Proteomes" id="UP000585272"/>
    </source>
</evidence>
<dbReference type="AlphaFoldDB" id="A0A840ICT7"/>
<dbReference type="SMART" id="SM00833">
    <property type="entry name" value="CobW_C"/>
    <property type="match status" value="1"/>
</dbReference>
<evidence type="ECO:0000256" key="4">
    <source>
        <dbReference type="ARBA" id="ARBA00034320"/>
    </source>
</evidence>
<organism evidence="8 9">
    <name type="scientific">Conexibacter arvalis</name>
    <dbReference type="NCBI Taxonomy" id="912552"/>
    <lineage>
        <taxon>Bacteria</taxon>
        <taxon>Bacillati</taxon>
        <taxon>Actinomycetota</taxon>
        <taxon>Thermoleophilia</taxon>
        <taxon>Solirubrobacterales</taxon>
        <taxon>Conexibacteraceae</taxon>
        <taxon>Conexibacter</taxon>
    </lineage>
</organism>
<comment type="catalytic activity">
    <reaction evidence="5">
        <text>GTP + H2O = GDP + phosphate + H(+)</text>
        <dbReference type="Rhea" id="RHEA:19669"/>
        <dbReference type="ChEBI" id="CHEBI:15377"/>
        <dbReference type="ChEBI" id="CHEBI:15378"/>
        <dbReference type="ChEBI" id="CHEBI:37565"/>
        <dbReference type="ChEBI" id="CHEBI:43474"/>
        <dbReference type="ChEBI" id="CHEBI:58189"/>
    </reaction>
    <physiologicalReaction direction="left-to-right" evidence="5">
        <dbReference type="Rhea" id="RHEA:19670"/>
    </physiologicalReaction>
</comment>
<keyword evidence="1" id="KW-0547">Nucleotide-binding</keyword>
<gene>
    <name evidence="8" type="ORF">BDZ31_002343</name>
</gene>
<proteinExistence type="inferred from homology"/>
<evidence type="ECO:0000259" key="7">
    <source>
        <dbReference type="SMART" id="SM00833"/>
    </source>
</evidence>
<dbReference type="InterPro" id="IPR003495">
    <property type="entry name" value="CobW/HypB/UreG_nucleotide-bd"/>
</dbReference>
<evidence type="ECO:0000256" key="3">
    <source>
        <dbReference type="ARBA" id="ARBA00023186"/>
    </source>
</evidence>
<evidence type="ECO:0000256" key="6">
    <source>
        <dbReference type="SAM" id="MobiDB-lite"/>
    </source>
</evidence>